<keyword evidence="3" id="KW-1185">Reference proteome</keyword>
<evidence type="ECO:0000313" key="3">
    <source>
        <dbReference type="Proteomes" id="UP000032141"/>
    </source>
</evidence>
<proteinExistence type="predicted"/>
<protein>
    <submittedName>
        <fullName evidence="2">Uncharacterized protein</fullName>
    </submittedName>
</protein>
<reference evidence="2" key="2">
    <citation type="submission" date="2015-03" db="UniProtKB">
        <authorList>
            <consortium name="EnsemblPlants"/>
        </authorList>
    </citation>
    <scope>IDENTIFICATION</scope>
</reference>
<feature type="compositionally biased region" description="Pro residues" evidence="1">
    <location>
        <begin position="199"/>
        <end position="231"/>
    </location>
</feature>
<feature type="region of interest" description="Disordered" evidence="1">
    <location>
        <begin position="78"/>
        <end position="109"/>
    </location>
</feature>
<dbReference type="AlphaFoldDB" id="A0A0D3BR75"/>
<reference evidence="2 3" key="1">
    <citation type="journal article" date="2014" name="Genome Biol.">
        <title>Transcriptome and methylome profiling reveals relics of genome dominance in the mesopolyploid Brassica oleracea.</title>
        <authorList>
            <person name="Parkin I.A."/>
            <person name="Koh C."/>
            <person name="Tang H."/>
            <person name="Robinson S.J."/>
            <person name="Kagale S."/>
            <person name="Clarke W.E."/>
            <person name="Town C.D."/>
            <person name="Nixon J."/>
            <person name="Krishnakumar V."/>
            <person name="Bidwell S.L."/>
            <person name="Denoeud F."/>
            <person name="Belcram H."/>
            <person name="Links M.G."/>
            <person name="Just J."/>
            <person name="Clarke C."/>
            <person name="Bender T."/>
            <person name="Huebert T."/>
            <person name="Mason A.S."/>
            <person name="Pires J.C."/>
            <person name="Barker G."/>
            <person name="Moore J."/>
            <person name="Walley P.G."/>
            <person name="Manoli S."/>
            <person name="Batley J."/>
            <person name="Edwards D."/>
            <person name="Nelson M.N."/>
            <person name="Wang X."/>
            <person name="Paterson A.H."/>
            <person name="King G."/>
            <person name="Bancroft I."/>
            <person name="Chalhoub B."/>
            <person name="Sharpe A.G."/>
        </authorList>
    </citation>
    <scope>NUCLEOTIDE SEQUENCE</scope>
    <source>
        <strain evidence="2 3">cv. TO1000</strain>
    </source>
</reference>
<dbReference type="EnsemblPlants" id="Bo4g030510.1">
    <property type="protein sequence ID" value="Bo4g030510.1"/>
    <property type="gene ID" value="Bo4g030510"/>
</dbReference>
<organism evidence="2 3">
    <name type="scientific">Brassica oleracea var. oleracea</name>
    <dbReference type="NCBI Taxonomy" id="109376"/>
    <lineage>
        <taxon>Eukaryota</taxon>
        <taxon>Viridiplantae</taxon>
        <taxon>Streptophyta</taxon>
        <taxon>Embryophyta</taxon>
        <taxon>Tracheophyta</taxon>
        <taxon>Spermatophyta</taxon>
        <taxon>Magnoliopsida</taxon>
        <taxon>eudicotyledons</taxon>
        <taxon>Gunneridae</taxon>
        <taxon>Pentapetalae</taxon>
        <taxon>rosids</taxon>
        <taxon>malvids</taxon>
        <taxon>Brassicales</taxon>
        <taxon>Brassicaceae</taxon>
        <taxon>Brassiceae</taxon>
        <taxon>Brassica</taxon>
    </lineage>
</organism>
<dbReference type="Proteomes" id="UP000032141">
    <property type="component" value="Chromosome C4"/>
</dbReference>
<accession>A0A0D3BR75</accession>
<name>A0A0D3BR75_BRAOL</name>
<evidence type="ECO:0000313" key="2">
    <source>
        <dbReference type="EnsemblPlants" id="Bo4g030510.1"/>
    </source>
</evidence>
<sequence>MCSLEQLPVLSVELIVVLFAGRRYTLNRKEEEYVVNDHFEQPKDELAMERDVIHEQKEQAYTQVEGGKSRRDCQQQYVPRGSLQNQRGHRGARRGYSNARGGRAGDGGYSNGWYESYDNSGGNSYQRSYYNSRGRGHGGGNGYSYNNPRDSNNDKAKATEILAKELKVLGVQSELKNSRGDSTIQAEHGDPSASKPAPRHPSPSKPAPSKPAPSNPSPRKPSPTKPSPSKPSPRRSKPLVNNH</sequence>
<dbReference type="OMA" id="GKSRRDC"/>
<dbReference type="PANTHER" id="PTHR37736:SF1">
    <property type="entry name" value="GLYCINE-RICH PROTEIN"/>
    <property type="match status" value="1"/>
</dbReference>
<dbReference type="HOGENOM" id="CLU_1143945_0_0_1"/>
<dbReference type="Gramene" id="Bo4g030510.1">
    <property type="protein sequence ID" value="Bo4g030510.1"/>
    <property type="gene ID" value="Bo4g030510"/>
</dbReference>
<dbReference type="PANTHER" id="PTHR37736">
    <property type="entry name" value="GLYCINE-RICH PROTEIN"/>
    <property type="match status" value="1"/>
</dbReference>
<evidence type="ECO:0000256" key="1">
    <source>
        <dbReference type="SAM" id="MobiDB-lite"/>
    </source>
</evidence>
<feature type="region of interest" description="Disordered" evidence="1">
    <location>
        <begin position="174"/>
        <end position="243"/>
    </location>
</feature>